<proteinExistence type="predicted"/>
<evidence type="ECO:0000313" key="1">
    <source>
        <dbReference type="EMBL" id="MFC3040861.1"/>
    </source>
</evidence>
<dbReference type="Proteomes" id="UP001595279">
    <property type="component" value="Unassembled WGS sequence"/>
</dbReference>
<evidence type="ECO:0000313" key="2">
    <source>
        <dbReference type="Proteomes" id="UP001595279"/>
    </source>
</evidence>
<keyword evidence="2" id="KW-1185">Reference proteome</keyword>
<reference evidence="2" key="1">
    <citation type="journal article" date="2019" name="Int. J. Syst. Evol. Microbiol.">
        <title>The Global Catalogue of Microorganisms (GCM) 10K type strain sequencing project: providing services to taxonomists for standard genome sequencing and annotation.</title>
        <authorList>
            <consortium name="The Broad Institute Genomics Platform"/>
            <consortium name="The Broad Institute Genome Sequencing Center for Infectious Disease"/>
            <person name="Wu L."/>
            <person name="Ma J."/>
        </authorList>
    </citation>
    <scope>NUCLEOTIDE SEQUENCE [LARGE SCALE GENOMIC DNA]</scope>
    <source>
        <strain evidence="2">KCTC 13128</strain>
    </source>
</reference>
<dbReference type="InterPro" id="IPR018690">
    <property type="entry name" value="DUF2187"/>
</dbReference>
<dbReference type="EMBL" id="JBHRSA010000043">
    <property type="protein sequence ID" value="MFC3040861.1"/>
    <property type="molecule type" value="Genomic_DNA"/>
</dbReference>
<organism evidence="1 2">
    <name type="scientific">Virgibacillus xinjiangensis</name>
    <dbReference type="NCBI Taxonomy" id="393090"/>
    <lineage>
        <taxon>Bacteria</taxon>
        <taxon>Bacillati</taxon>
        <taxon>Bacillota</taxon>
        <taxon>Bacilli</taxon>
        <taxon>Bacillales</taxon>
        <taxon>Bacillaceae</taxon>
        <taxon>Virgibacillus</taxon>
    </lineage>
</organism>
<sequence>MNVEPNQEEVEKAMIGDEISFMDGARGIVEKVYENSVMVKVIENHTDVEFSGNKTIVAHKNYTIS</sequence>
<name>A0ABV7CWX3_9BACI</name>
<protein>
    <submittedName>
        <fullName evidence="1">DUF2187 family protein</fullName>
    </submittedName>
</protein>
<accession>A0ABV7CWX3</accession>
<dbReference type="RefSeq" id="WP_390272544.1">
    <property type="nucleotide sequence ID" value="NZ_JBHRSA010000043.1"/>
</dbReference>
<comment type="caution">
    <text evidence="1">The sequence shown here is derived from an EMBL/GenBank/DDBJ whole genome shotgun (WGS) entry which is preliminary data.</text>
</comment>
<dbReference type="Pfam" id="PF09953">
    <property type="entry name" value="DUF2187"/>
    <property type="match status" value="1"/>
</dbReference>
<gene>
    <name evidence="1" type="ORF">ACFOGI_11435</name>
</gene>